<keyword evidence="14" id="KW-1185">Reference proteome</keyword>
<organism evidence="13 14">
    <name type="scientific">Polypedilum vanderplanki</name>
    <name type="common">Sleeping chironomid midge</name>
    <dbReference type="NCBI Taxonomy" id="319348"/>
    <lineage>
        <taxon>Eukaryota</taxon>
        <taxon>Metazoa</taxon>
        <taxon>Ecdysozoa</taxon>
        <taxon>Arthropoda</taxon>
        <taxon>Hexapoda</taxon>
        <taxon>Insecta</taxon>
        <taxon>Pterygota</taxon>
        <taxon>Neoptera</taxon>
        <taxon>Endopterygota</taxon>
        <taxon>Diptera</taxon>
        <taxon>Nematocera</taxon>
        <taxon>Chironomoidea</taxon>
        <taxon>Chironomidae</taxon>
        <taxon>Chironominae</taxon>
        <taxon>Polypedilum</taxon>
        <taxon>Polypedilum</taxon>
    </lineage>
</organism>
<dbReference type="Pfam" id="PF10607">
    <property type="entry name" value="CTLH"/>
    <property type="match status" value="1"/>
</dbReference>
<dbReference type="GO" id="GO:0016363">
    <property type="term" value="C:nuclear matrix"/>
    <property type="evidence" value="ECO:0007669"/>
    <property type="project" value="UniProtKB-SubCell"/>
</dbReference>
<evidence type="ECO:0000256" key="8">
    <source>
        <dbReference type="ARBA" id="ARBA00023057"/>
    </source>
</evidence>
<evidence type="ECO:0000256" key="7">
    <source>
        <dbReference type="ARBA" id="ARBA00022833"/>
    </source>
</evidence>
<keyword evidence="6 10" id="KW-0863">Zinc-finger</keyword>
<evidence type="ECO:0000256" key="1">
    <source>
        <dbReference type="ARBA" id="ARBA00004109"/>
    </source>
</evidence>
<reference evidence="13" key="1">
    <citation type="submission" date="2021-03" db="EMBL/GenBank/DDBJ databases">
        <title>Chromosome level genome of the anhydrobiotic midge Polypedilum vanderplanki.</title>
        <authorList>
            <person name="Yoshida Y."/>
            <person name="Kikawada T."/>
            <person name="Gusev O."/>
        </authorList>
    </citation>
    <scope>NUCLEOTIDE SEQUENCE</scope>
    <source>
        <strain evidence="13">NIAS01</strain>
        <tissue evidence="13">Whole body or cell culture</tissue>
    </source>
</reference>
<dbReference type="PANTHER" id="PTHR12170:SF2">
    <property type="entry name" value="E3 UBIQUITIN-PROTEIN TRANSFERASE MAEA"/>
    <property type="match status" value="1"/>
</dbReference>
<dbReference type="GO" id="GO:0005737">
    <property type="term" value="C:cytoplasm"/>
    <property type="evidence" value="ECO:0007669"/>
    <property type="project" value="UniProtKB-SubCell"/>
</dbReference>
<dbReference type="PROSITE" id="PS50897">
    <property type="entry name" value="CTLH"/>
    <property type="match status" value="1"/>
</dbReference>
<dbReference type="EMBL" id="JADBJN010000003">
    <property type="protein sequence ID" value="KAG5671860.1"/>
    <property type="molecule type" value="Genomic_DNA"/>
</dbReference>
<dbReference type="InterPro" id="IPR006595">
    <property type="entry name" value="CTLH_C"/>
</dbReference>
<protein>
    <recommendedName>
        <fullName evidence="3">E3 ubiquitin-protein transferase MAEA</fullName>
    </recommendedName>
    <alternativeName>
        <fullName evidence="9">Macrophage erythroblast attacher</fullName>
    </alternativeName>
</protein>
<evidence type="ECO:0000256" key="6">
    <source>
        <dbReference type="ARBA" id="ARBA00022771"/>
    </source>
</evidence>
<evidence type="ECO:0000256" key="10">
    <source>
        <dbReference type="PROSITE-ProRule" id="PRU01215"/>
    </source>
</evidence>
<feature type="domain" description="RING-Gid-type" evidence="12">
    <location>
        <begin position="325"/>
        <end position="393"/>
    </location>
</feature>
<dbReference type="PROSITE" id="PS50896">
    <property type="entry name" value="LISH"/>
    <property type="match status" value="1"/>
</dbReference>
<name>A0A9J6BPS0_POLVA</name>
<dbReference type="GO" id="GO:0043161">
    <property type="term" value="P:proteasome-mediated ubiquitin-dependent protein catabolic process"/>
    <property type="evidence" value="ECO:0007669"/>
    <property type="project" value="InterPro"/>
</dbReference>
<evidence type="ECO:0000313" key="14">
    <source>
        <dbReference type="Proteomes" id="UP001107558"/>
    </source>
</evidence>
<dbReference type="InterPro" id="IPR044063">
    <property type="entry name" value="ZF_RING_GID"/>
</dbReference>
<evidence type="ECO:0000259" key="11">
    <source>
        <dbReference type="PROSITE" id="PS50897"/>
    </source>
</evidence>
<dbReference type="InterPro" id="IPR045098">
    <property type="entry name" value="Fyv10_fam"/>
</dbReference>
<dbReference type="SMART" id="SM00757">
    <property type="entry name" value="CRA"/>
    <property type="match status" value="1"/>
</dbReference>
<dbReference type="GO" id="GO:0034657">
    <property type="term" value="C:GID complex"/>
    <property type="evidence" value="ECO:0007669"/>
    <property type="project" value="TreeGrafter"/>
</dbReference>
<evidence type="ECO:0000256" key="4">
    <source>
        <dbReference type="ARBA" id="ARBA00022490"/>
    </source>
</evidence>
<dbReference type="InterPro" id="IPR024964">
    <property type="entry name" value="CTLH/CRA"/>
</dbReference>
<gene>
    <name evidence="13" type="ORF">PVAND_002031</name>
</gene>
<dbReference type="PANTHER" id="PTHR12170">
    <property type="entry name" value="MACROPHAGE ERYTHROBLAST ATTACHER-RELATED"/>
    <property type="match status" value="1"/>
</dbReference>
<evidence type="ECO:0000256" key="5">
    <source>
        <dbReference type="ARBA" id="ARBA00022723"/>
    </source>
</evidence>
<dbReference type="GO" id="GO:0043249">
    <property type="term" value="P:erythrocyte maturation"/>
    <property type="evidence" value="ECO:0007669"/>
    <property type="project" value="UniProtKB-KW"/>
</dbReference>
<keyword evidence="5" id="KW-0479">Metal-binding</keyword>
<evidence type="ECO:0000313" key="13">
    <source>
        <dbReference type="EMBL" id="KAG5671860.1"/>
    </source>
</evidence>
<evidence type="ECO:0000256" key="9">
    <source>
        <dbReference type="ARBA" id="ARBA00029678"/>
    </source>
</evidence>
<dbReference type="SMART" id="SM00668">
    <property type="entry name" value="CTLH"/>
    <property type="match status" value="1"/>
</dbReference>
<feature type="domain" description="CTLH" evidence="11">
    <location>
        <begin position="172"/>
        <end position="229"/>
    </location>
</feature>
<dbReference type="GO" id="GO:0008270">
    <property type="term" value="F:zinc ion binding"/>
    <property type="evidence" value="ECO:0007669"/>
    <property type="project" value="UniProtKB-KW"/>
</dbReference>
<dbReference type="OrthoDB" id="1933455at2759"/>
<keyword evidence="4" id="KW-0963">Cytoplasm</keyword>
<feature type="zinc finger region" description="RING-Gid-type" evidence="10">
    <location>
        <begin position="325"/>
        <end position="393"/>
    </location>
</feature>
<accession>A0A9J6BPS0</accession>
<dbReference type="AlphaFoldDB" id="A0A9J6BPS0"/>
<evidence type="ECO:0000256" key="3">
    <source>
        <dbReference type="ARBA" id="ARBA00014384"/>
    </source>
</evidence>
<proteinExistence type="predicted"/>
<evidence type="ECO:0000259" key="12">
    <source>
        <dbReference type="PROSITE" id="PS51867"/>
    </source>
</evidence>
<dbReference type="Proteomes" id="UP001107558">
    <property type="component" value="Chromosome 3"/>
</dbReference>
<keyword evidence="8" id="KW-0265">Erythrocyte maturation</keyword>
<comment type="subcellular location">
    <subcellularLocation>
        <location evidence="2">Cytoplasm</location>
    </subcellularLocation>
    <subcellularLocation>
        <location evidence="1">Nucleus matrix</location>
    </subcellularLocation>
</comment>
<keyword evidence="7" id="KW-0862">Zinc</keyword>
<comment type="caution">
    <text evidence="13">The sequence shown here is derived from an EMBL/GenBank/DDBJ whole genome shotgun (WGS) entry which is preliminary data.</text>
</comment>
<sequence>MEIKSIEHPTLKVPYEVLNKKFRTTQKTLDKEISLLQTAATELEKGLDNSPSVGNITKLLDGVIERLNVLKRKAEESIENELKYANVCKKRLEHIKQNVTNTASLHKSPNMRMEEDDEHSNESQIAIAAANQWKKIRLNRLIVEHFLRLGYYDTAEILANRSGIRDITNIDIFQVSREVEKDLAQHNTTKCILWCIDNKSKLRKINSDIEFKLRQQEFIELIRKGERLNAVKHAQKFFPAFEQDQLHEIKKAMALLAFPIDTELEPYRSMFDIKRWEELLVNFRLENYRLFQIPTQSVLSVAVQTGISALKTPQCYSANSRNINCPVCQPQISEIAEKLPFSHCAQSRLICRVTKKPLNENNHPMVLPNGFVVGELAISLITDQDGNVVCPFTNEKWSNPKIEKVYVM</sequence>
<dbReference type="CDD" id="cd16659">
    <property type="entry name" value="RING-Ubox_Emp"/>
    <property type="match status" value="1"/>
</dbReference>
<dbReference type="InterPro" id="IPR006594">
    <property type="entry name" value="LisH"/>
</dbReference>
<dbReference type="GO" id="GO:0061630">
    <property type="term" value="F:ubiquitin protein ligase activity"/>
    <property type="evidence" value="ECO:0007669"/>
    <property type="project" value="InterPro"/>
</dbReference>
<evidence type="ECO:0000256" key="2">
    <source>
        <dbReference type="ARBA" id="ARBA00004496"/>
    </source>
</evidence>
<dbReference type="InterPro" id="IPR013144">
    <property type="entry name" value="CRA_dom"/>
</dbReference>
<dbReference type="PROSITE" id="PS51867">
    <property type="entry name" value="ZF_RING_GID"/>
    <property type="match status" value="1"/>
</dbReference>